<proteinExistence type="predicted"/>
<keyword evidence="2" id="KW-1185">Reference proteome</keyword>
<dbReference type="Proteomes" id="UP000789901">
    <property type="component" value="Unassembled WGS sequence"/>
</dbReference>
<sequence>MAIVTNLLRNNSDHSNISFFVETRNFMDQDSIVFGLKYYYLKSATHLAPTTNLLKKRAMPFMNRELLIIDNTYIVYLHADIDKVPVAHTIASRVKNSRCKKISTATIPYLRLNK</sequence>
<gene>
    <name evidence="1" type="ORF">GMARGA_LOCUS12333</name>
</gene>
<comment type="caution">
    <text evidence="1">The sequence shown here is derived from an EMBL/GenBank/DDBJ whole genome shotgun (WGS) entry which is preliminary data.</text>
</comment>
<evidence type="ECO:0000313" key="2">
    <source>
        <dbReference type="Proteomes" id="UP000789901"/>
    </source>
</evidence>
<evidence type="ECO:0000313" key="1">
    <source>
        <dbReference type="EMBL" id="CAG8704297.1"/>
    </source>
</evidence>
<dbReference type="EMBL" id="CAJVQB010007489">
    <property type="protein sequence ID" value="CAG8704297.1"/>
    <property type="molecule type" value="Genomic_DNA"/>
</dbReference>
<name>A0ABN7UZ69_GIGMA</name>
<organism evidence="1 2">
    <name type="scientific">Gigaspora margarita</name>
    <dbReference type="NCBI Taxonomy" id="4874"/>
    <lineage>
        <taxon>Eukaryota</taxon>
        <taxon>Fungi</taxon>
        <taxon>Fungi incertae sedis</taxon>
        <taxon>Mucoromycota</taxon>
        <taxon>Glomeromycotina</taxon>
        <taxon>Glomeromycetes</taxon>
        <taxon>Diversisporales</taxon>
        <taxon>Gigasporaceae</taxon>
        <taxon>Gigaspora</taxon>
    </lineage>
</organism>
<accession>A0ABN7UZ69</accession>
<reference evidence="1 2" key="1">
    <citation type="submission" date="2021-06" db="EMBL/GenBank/DDBJ databases">
        <authorList>
            <person name="Kallberg Y."/>
            <person name="Tangrot J."/>
            <person name="Rosling A."/>
        </authorList>
    </citation>
    <scope>NUCLEOTIDE SEQUENCE [LARGE SCALE GENOMIC DNA]</scope>
    <source>
        <strain evidence="1 2">120-4 pot B 10/14</strain>
    </source>
</reference>
<protein>
    <submittedName>
        <fullName evidence="1">26592_t:CDS:1</fullName>
    </submittedName>
</protein>